<dbReference type="InterPro" id="IPR036869">
    <property type="entry name" value="J_dom_sf"/>
</dbReference>
<dbReference type="SUPFAM" id="SSF46565">
    <property type="entry name" value="Chaperone J-domain"/>
    <property type="match status" value="1"/>
</dbReference>
<evidence type="ECO:0000313" key="4">
    <source>
        <dbReference type="EMBL" id="WVY90423.1"/>
    </source>
</evidence>
<evidence type="ECO:0000259" key="3">
    <source>
        <dbReference type="Pfam" id="PF25515"/>
    </source>
</evidence>
<dbReference type="InterPro" id="IPR044685">
    <property type="entry name" value="CPD1-like"/>
</dbReference>
<feature type="domain" description="Plastid division protein CDP1-like 1st alpha solenoid" evidence="3">
    <location>
        <begin position="265"/>
        <end position="337"/>
    </location>
</feature>
<dbReference type="PANTHER" id="PTHR33925">
    <property type="entry name" value="PLASTID DIVISION PROTEIN CDP1, CHLOROPLASTIC-RELATED"/>
    <property type="match status" value="1"/>
</dbReference>
<evidence type="ECO:0000259" key="2">
    <source>
        <dbReference type="Pfam" id="PF23468"/>
    </source>
</evidence>
<protein>
    <recommendedName>
        <fullName evidence="6">ARC6 IMS domain-containing protein</fullName>
    </recommendedName>
</protein>
<dbReference type="InterPro" id="IPR057137">
    <property type="entry name" value="CDP1-like_a_solenoid_2"/>
</dbReference>
<dbReference type="InterPro" id="IPR025344">
    <property type="entry name" value="CDP1-like_IMS"/>
</dbReference>
<dbReference type="AlphaFoldDB" id="A0AAQ3RBV6"/>
<accession>A0AAQ3RBV6</accession>
<evidence type="ECO:0000259" key="1">
    <source>
        <dbReference type="Pfam" id="PF13355"/>
    </source>
</evidence>
<evidence type="ECO:0008006" key="6">
    <source>
        <dbReference type="Google" id="ProtNLM"/>
    </source>
</evidence>
<feature type="domain" description="Plastid division protein CDP1-like IMS" evidence="1">
    <location>
        <begin position="704"/>
        <end position="818"/>
    </location>
</feature>
<dbReference type="PANTHER" id="PTHR33925:SF1">
    <property type="entry name" value="PROTEIN ACCUMULATION AND REPLICATION OF CHLOROPLASTS 6, CHLOROPLASTIC"/>
    <property type="match status" value="1"/>
</dbReference>
<dbReference type="Pfam" id="PF23468">
    <property type="entry name" value="ARC6"/>
    <property type="match status" value="1"/>
</dbReference>
<feature type="domain" description="Plastid division protein CDP1-like 2nd alpha solenoid" evidence="2">
    <location>
        <begin position="354"/>
        <end position="548"/>
    </location>
</feature>
<name>A0AAQ3RBV6_VIGMU</name>
<dbReference type="Pfam" id="PF13355">
    <property type="entry name" value="ARC6-like_IMS"/>
    <property type="match status" value="1"/>
</dbReference>
<dbReference type="GO" id="GO:0009706">
    <property type="term" value="C:chloroplast inner membrane"/>
    <property type="evidence" value="ECO:0007669"/>
    <property type="project" value="TreeGrafter"/>
</dbReference>
<dbReference type="InterPro" id="IPR058032">
    <property type="entry name" value="CDP1-like_a_solenoid_1"/>
</dbReference>
<dbReference type="GO" id="GO:0010020">
    <property type="term" value="P:chloroplast fission"/>
    <property type="evidence" value="ECO:0007669"/>
    <property type="project" value="TreeGrafter"/>
</dbReference>
<dbReference type="Proteomes" id="UP001374535">
    <property type="component" value="Chromosome 11"/>
</dbReference>
<proteinExistence type="predicted"/>
<evidence type="ECO:0000313" key="5">
    <source>
        <dbReference type="Proteomes" id="UP001374535"/>
    </source>
</evidence>
<feature type="domain" description="Plastid division protein CDP1-like 1st alpha solenoid" evidence="3">
    <location>
        <begin position="169"/>
        <end position="250"/>
    </location>
</feature>
<sequence length="860" mass="93596">METLLPSVGLPLCTPHPTINRFTKPNKLRSSSSVAGRGGGSLSVTCATSRWAERLIADFQFLGDGSSGATATLSPSSVPPRLDPPERYVSIPLDLYRVLGAESHFLGDGIRRAYEAKFSKPPQYAFSNDALISRRQILQAACETLADPASRREYNQGLVDDEDAAILTQIPFDKVPGALCVLQEAGEPELVLEIGQGLLRERLPKTFKQDVVLAMALAFVDFSRDAMALAQPDFIAACEMLERALKLLQTLVVTGLSSCTSTFKALLSGASSTEEGATSLAPDLQAQIDETLEEITPHCVLELLALPLDDEHRTRREEGLLGVRNILWAVGGGGAAAIAGGYTREDFMNEAFLHMTASEQVELFVATPSNIPAESFEAYGVALALVAQAFVTKKPHLIQDADNLFQQLQQTKVTALRNAPSVYTPSEKREIDFALERGLCALLVGELDECRSWLGLDTDSSPYRNPSIIEFIMENAKGDEDSDLPGLCKLLETWLMEVVFPRFRDTKETSFKLGDYYDDPTVLRYLERLEGIGHSPLAAAAAIVKIGAEATAVITQVQASVINALKKVFPVGSEDQIVKHLENSEKDDFSFSESENPLILSEEDSSVSVDDSGIKNTAVASEGEFITDEIKNASVQIMCAGVVIGLVTLAGLKFLPARNGSPVLKKMTGSAMSSDSVNLAYNFIDSLGDEEKGVQLPKMDARAAEALVRKWQSIKSEAFGPDHCLERLHEVLDGEMLKVWTDRAAEIAERGWSYDYMLEDLNIDSVTISQNGQRAVVETTLTESTHLNAVGHPQHDASNSRTYTTRYEMSFSGPGWKIVEGSVLESRAINTGGAVSAIPIILKPPAFTCISLEMKRKLSY</sequence>
<dbReference type="Pfam" id="PF25515">
    <property type="entry name" value="Arm_PDR"/>
    <property type="match status" value="2"/>
</dbReference>
<keyword evidence="5" id="KW-1185">Reference proteome</keyword>
<dbReference type="EMBL" id="CP144690">
    <property type="protein sequence ID" value="WVY90423.1"/>
    <property type="molecule type" value="Genomic_DNA"/>
</dbReference>
<organism evidence="4 5">
    <name type="scientific">Vigna mungo</name>
    <name type="common">Black gram</name>
    <name type="synonym">Phaseolus mungo</name>
    <dbReference type="NCBI Taxonomy" id="3915"/>
    <lineage>
        <taxon>Eukaryota</taxon>
        <taxon>Viridiplantae</taxon>
        <taxon>Streptophyta</taxon>
        <taxon>Embryophyta</taxon>
        <taxon>Tracheophyta</taxon>
        <taxon>Spermatophyta</taxon>
        <taxon>Magnoliopsida</taxon>
        <taxon>eudicotyledons</taxon>
        <taxon>Gunneridae</taxon>
        <taxon>Pentapetalae</taxon>
        <taxon>rosids</taxon>
        <taxon>fabids</taxon>
        <taxon>Fabales</taxon>
        <taxon>Fabaceae</taxon>
        <taxon>Papilionoideae</taxon>
        <taxon>50 kb inversion clade</taxon>
        <taxon>NPAAA clade</taxon>
        <taxon>indigoferoid/millettioid clade</taxon>
        <taxon>Phaseoleae</taxon>
        <taxon>Vigna</taxon>
    </lineage>
</organism>
<gene>
    <name evidence="4" type="ORF">V8G54_035937</name>
</gene>
<reference evidence="4 5" key="1">
    <citation type="journal article" date="2023" name="Life. Sci Alliance">
        <title>Evolutionary insights into 3D genome organization and epigenetic landscape of Vigna mungo.</title>
        <authorList>
            <person name="Junaid A."/>
            <person name="Singh B."/>
            <person name="Bhatia S."/>
        </authorList>
    </citation>
    <scope>NUCLEOTIDE SEQUENCE [LARGE SCALE GENOMIC DNA]</scope>
    <source>
        <strain evidence="4">Urdbean</strain>
    </source>
</reference>